<feature type="transmembrane region" description="Helical" evidence="7">
    <location>
        <begin position="137"/>
        <end position="161"/>
    </location>
</feature>
<keyword evidence="5 7" id="KW-1133">Transmembrane helix</keyword>
<keyword evidence="6 7" id="KW-0472">Membrane</keyword>
<dbReference type="InterPro" id="IPR006037">
    <property type="entry name" value="RCK_C"/>
</dbReference>
<dbReference type="OrthoDB" id="9809303at2"/>
<dbReference type="CDD" id="cd01115">
    <property type="entry name" value="SLC13_permease"/>
    <property type="match status" value="1"/>
</dbReference>
<feature type="transmembrane region" description="Helical" evidence="7">
    <location>
        <begin position="173"/>
        <end position="195"/>
    </location>
</feature>
<dbReference type="Pfam" id="PF02080">
    <property type="entry name" value="TrkA_C"/>
    <property type="match status" value="1"/>
</dbReference>
<feature type="domain" description="RCK C-terminal" evidence="8">
    <location>
        <begin position="299"/>
        <end position="387"/>
    </location>
</feature>
<dbReference type="Proteomes" id="UP000267049">
    <property type="component" value="Unassembled WGS sequence"/>
</dbReference>
<comment type="caution">
    <text evidence="9">The sequence shown here is derived from an EMBL/GenBank/DDBJ whole genome shotgun (WGS) entry which is preliminary data.</text>
</comment>
<evidence type="ECO:0000259" key="8">
    <source>
        <dbReference type="PROSITE" id="PS51202"/>
    </source>
</evidence>
<dbReference type="SUPFAM" id="SSF116726">
    <property type="entry name" value="TrkA C-terminal domain-like"/>
    <property type="match status" value="2"/>
</dbReference>
<protein>
    <submittedName>
        <fullName evidence="9">SLC13 family permease</fullName>
    </submittedName>
</protein>
<keyword evidence="4" id="KW-0677">Repeat</keyword>
<keyword evidence="2" id="KW-0813">Transport</keyword>
<dbReference type="InterPro" id="IPR036721">
    <property type="entry name" value="RCK_C_sf"/>
</dbReference>
<feature type="transmembrane region" description="Helical" evidence="7">
    <location>
        <begin position="573"/>
        <end position="593"/>
    </location>
</feature>
<feature type="domain" description="RCK C-terminal" evidence="8">
    <location>
        <begin position="207"/>
        <end position="291"/>
    </location>
</feature>
<comment type="subcellular location">
    <subcellularLocation>
        <location evidence="1">Membrane</location>
        <topology evidence="1">Multi-pass membrane protein</topology>
    </subcellularLocation>
</comment>
<evidence type="ECO:0000256" key="1">
    <source>
        <dbReference type="ARBA" id="ARBA00004141"/>
    </source>
</evidence>
<keyword evidence="3 7" id="KW-0812">Transmembrane</keyword>
<dbReference type="PROSITE" id="PS51202">
    <property type="entry name" value="RCK_C"/>
    <property type="match status" value="2"/>
</dbReference>
<dbReference type="EMBL" id="RIBS01000004">
    <property type="protein sequence ID" value="RNF83907.1"/>
    <property type="molecule type" value="Genomic_DNA"/>
</dbReference>
<dbReference type="PANTHER" id="PTHR43652">
    <property type="entry name" value="BASIC AMINO ACID ANTIPORTER YFCC-RELATED"/>
    <property type="match status" value="1"/>
</dbReference>
<organism evidence="9 10">
    <name type="scientific">Montanilutibacter psychrotolerans</name>
    <dbReference type="NCBI Taxonomy" id="1327343"/>
    <lineage>
        <taxon>Bacteria</taxon>
        <taxon>Pseudomonadati</taxon>
        <taxon>Pseudomonadota</taxon>
        <taxon>Gammaproteobacteria</taxon>
        <taxon>Lysobacterales</taxon>
        <taxon>Lysobacteraceae</taxon>
        <taxon>Montanilutibacter</taxon>
    </lineage>
</organism>
<dbReference type="PANTHER" id="PTHR43652:SF2">
    <property type="entry name" value="BASIC AMINO ACID ANTIPORTER YFCC-RELATED"/>
    <property type="match status" value="1"/>
</dbReference>
<feature type="transmembrane region" description="Helical" evidence="7">
    <location>
        <begin position="450"/>
        <end position="468"/>
    </location>
</feature>
<dbReference type="GO" id="GO:0008324">
    <property type="term" value="F:monoatomic cation transmembrane transporter activity"/>
    <property type="evidence" value="ECO:0007669"/>
    <property type="project" value="InterPro"/>
</dbReference>
<feature type="transmembrane region" description="Helical" evidence="7">
    <location>
        <begin position="28"/>
        <end position="45"/>
    </location>
</feature>
<dbReference type="Gene3D" id="3.30.70.1450">
    <property type="entry name" value="Regulator of K+ conductance, C-terminal domain"/>
    <property type="match status" value="1"/>
</dbReference>
<evidence type="ECO:0000256" key="6">
    <source>
        <dbReference type="ARBA" id="ARBA00023136"/>
    </source>
</evidence>
<evidence type="ECO:0000256" key="5">
    <source>
        <dbReference type="ARBA" id="ARBA00022989"/>
    </source>
</evidence>
<evidence type="ECO:0000256" key="2">
    <source>
        <dbReference type="ARBA" id="ARBA00022448"/>
    </source>
</evidence>
<evidence type="ECO:0000256" key="4">
    <source>
        <dbReference type="ARBA" id="ARBA00022737"/>
    </source>
</evidence>
<dbReference type="AlphaFoldDB" id="A0A3M8SRF7"/>
<dbReference type="InterPro" id="IPR051679">
    <property type="entry name" value="DASS-Related_Transporters"/>
</dbReference>
<proteinExistence type="predicted"/>
<evidence type="ECO:0000256" key="7">
    <source>
        <dbReference type="SAM" id="Phobius"/>
    </source>
</evidence>
<dbReference type="Pfam" id="PF03600">
    <property type="entry name" value="CitMHS"/>
    <property type="match status" value="1"/>
</dbReference>
<evidence type="ECO:0000313" key="9">
    <source>
        <dbReference type="EMBL" id="RNF83907.1"/>
    </source>
</evidence>
<dbReference type="GO" id="GO:0005886">
    <property type="term" value="C:plasma membrane"/>
    <property type="evidence" value="ECO:0007669"/>
    <property type="project" value="TreeGrafter"/>
</dbReference>
<evidence type="ECO:0000313" key="10">
    <source>
        <dbReference type="Proteomes" id="UP000267049"/>
    </source>
</evidence>
<reference evidence="9 10" key="1">
    <citation type="submission" date="2018-11" db="EMBL/GenBank/DDBJ databases">
        <title>Lysobacter cryohumiis sp. nov., isolated from soil in the Tianshan Mountains, Xinjiang, China.</title>
        <authorList>
            <person name="Luo Y."/>
            <person name="Sheng H."/>
        </authorList>
    </citation>
    <scope>NUCLEOTIDE SEQUENCE [LARGE SCALE GENOMIC DNA]</scope>
    <source>
        <strain evidence="9 10">ZS60</strain>
    </source>
</reference>
<dbReference type="GO" id="GO:0006813">
    <property type="term" value="P:potassium ion transport"/>
    <property type="evidence" value="ECO:0007669"/>
    <property type="project" value="InterPro"/>
</dbReference>
<sequence>MAFEQIAFLLILAGALYLFVSERLRVDVTAMLTLMALVVTGVLDGKQALSGFASEPAIIVAAVFVISGGLAATGITERVGHRIGVAAGRSESRAIAVTMPTVAALSSFTHHVMVTAMMLPILIRFAREHGLSASRLLIPMSFAASLGTTLTLVSAPAFLLADNLIERTGAPGLGIFSITPIGLALVLLGVVYMLLARWLLPKRSGEHGDDRYLRLDRYRTELLVVEGSRWSTRPLSELQKALGDRFLLTGWLRDGAPRDDLGPDSSLIAGDVLLVEASADELASLHDDSGLELYAIARFGARTTGDGEAQLVQAVVAPGSEFIGHSIRELDFARRFNAVIVGLWRRDGRYYTTTHARLADARLREGDLLVLWGRPSRFSELAEHHGFLMLVPFAGEAKRRLRAPLALAILAATVLAAATEWLPAPLAFLLGAVAMVVTRCVDVQQAYREIDVRIFVMIAGVIPLGIAMEQTGTAQMLANGLLHVVAGWSPLAVLLVMFAVAGLLTQILSDAATTVLLGPIAVSLAQSLDLPPTPFVVCTALGAVASFLTPIGHHGNLLILGPGQYSFNDFLRIGLPLTVMIALVSTWMARWLWLGGPLLPAWAVA</sequence>
<feature type="transmembrane region" description="Helical" evidence="7">
    <location>
        <begin position="57"/>
        <end position="75"/>
    </location>
</feature>
<keyword evidence="10" id="KW-1185">Reference proteome</keyword>
<evidence type="ECO:0000256" key="3">
    <source>
        <dbReference type="ARBA" id="ARBA00022692"/>
    </source>
</evidence>
<name>A0A3M8SRF7_9GAMM</name>
<feature type="transmembrane region" description="Helical" evidence="7">
    <location>
        <begin position="480"/>
        <end position="504"/>
    </location>
</feature>
<feature type="transmembrane region" description="Helical" evidence="7">
    <location>
        <begin position="95"/>
        <end position="125"/>
    </location>
</feature>
<gene>
    <name evidence="9" type="ORF">EER27_09845</name>
</gene>
<dbReference type="InterPro" id="IPR004680">
    <property type="entry name" value="Cit_transptr-like_dom"/>
</dbReference>
<accession>A0A3M8SRF7</accession>